<dbReference type="OrthoDB" id="1644322at2"/>
<dbReference type="EMBL" id="PKOZ01000001">
    <property type="protein sequence ID" value="PQD96832.1"/>
    <property type="molecule type" value="Genomic_DNA"/>
</dbReference>
<dbReference type="RefSeq" id="WP_104847927.1">
    <property type="nucleotide sequence ID" value="NZ_PKOZ01000001.1"/>
</dbReference>
<dbReference type="Proteomes" id="UP000239663">
    <property type="component" value="Unassembled WGS sequence"/>
</dbReference>
<organism evidence="1 2">
    <name type="scientific">Pradoshia eiseniae</name>
    <dbReference type="NCBI Taxonomy" id="2064768"/>
    <lineage>
        <taxon>Bacteria</taxon>
        <taxon>Bacillati</taxon>
        <taxon>Bacillota</taxon>
        <taxon>Bacilli</taxon>
        <taxon>Bacillales</taxon>
        <taxon>Bacillaceae</taxon>
        <taxon>Pradoshia</taxon>
    </lineage>
</organism>
<keyword evidence="2" id="KW-1185">Reference proteome</keyword>
<dbReference type="InterPro" id="IPR014962">
    <property type="entry name" value="YolD"/>
</dbReference>
<name>A0A2S7N432_9BACI</name>
<dbReference type="PANTHER" id="PTHR40051">
    <property type="entry name" value="IG HYPOTHETICAL 15966"/>
    <property type="match status" value="1"/>
</dbReference>
<dbReference type="Pfam" id="PF08863">
    <property type="entry name" value="YolD"/>
    <property type="match status" value="1"/>
</dbReference>
<reference evidence="1 2" key="1">
    <citation type="submission" date="2017-12" db="EMBL/GenBank/DDBJ databases">
        <title>Taxonomic description and draft genome of Pradoshia cofamensis Gen. nov., sp. nov., a thermotolerant bacillale isolated from anterior gut of earthworm Eisenia fetida.</title>
        <authorList>
            <person name="Saha T."/>
            <person name="Chakraborty R."/>
        </authorList>
    </citation>
    <scope>NUCLEOTIDE SEQUENCE [LARGE SCALE GENOMIC DNA]</scope>
    <source>
        <strain evidence="1 2">EAG3</strain>
    </source>
</reference>
<proteinExistence type="predicted"/>
<sequence>MIRDRGKIKWTSLMLPEHVSLLREWAREDSYETRNELDEQRIEEISHTIAEAMEYGAMVRITYYKANAHRYESVEGCIHFCNDQARKLHIAGKNGETRFVPYAELTDVQFINETR</sequence>
<evidence type="ECO:0000313" key="2">
    <source>
        <dbReference type="Proteomes" id="UP000239663"/>
    </source>
</evidence>
<dbReference type="PANTHER" id="PTHR40051:SF1">
    <property type="entry name" value="YOLD-LIKE FAMILY PROTEIN"/>
    <property type="match status" value="1"/>
</dbReference>
<gene>
    <name evidence="1" type="ORF">CYL18_02800</name>
</gene>
<dbReference type="AlphaFoldDB" id="A0A2S7N432"/>
<accession>A0A2S7N432</accession>
<protein>
    <submittedName>
        <fullName evidence="1">YolD-like family protein</fullName>
    </submittedName>
</protein>
<comment type="caution">
    <text evidence="1">The sequence shown here is derived from an EMBL/GenBank/DDBJ whole genome shotgun (WGS) entry which is preliminary data.</text>
</comment>
<evidence type="ECO:0000313" key="1">
    <source>
        <dbReference type="EMBL" id="PQD96832.1"/>
    </source>
</evidence>